<evidence type="ECO:0000313" key="2">
    <source>
        <dbReference type="EMBL" id="TDC74549.1"/>
    </source>
</evidence>
<dbReference type="EMBL" id="SMKI01000142">
    <property type="protein sequence ID" value="TDC74549.1"/>
    <property type="molecule type" value="Genomic_DNA"/>
</dbReference>
<evidence type="ECO:0000259" key="1">
    <source>
        <dbReference type="Pfam" id="PF00155"/>
    </source>
</evidence>
<dbReference type="Pfam" id="PF00155">
    <property type="entry name" value="Aminotran_1_2"/>
    <property type="match status" value="1"/>
</dbReference>
<dbReference type="Gene3D" id="3.40.640.10">
    <property type="entry name" value="Type I PLP-dependent aspartate aminotransferase-like (Major domain)"/>
    <property type="match status" value="1"/>
</dbReference>
<comment type="caution">
    <text evidence="2">The sequence shown here is derived from an EMBL/GenBank/DDBJ whole genome shotgun (WGS) entry which is preliminary data.</text>
</comment>
<dbReference type="CDD" id="cd00609">
    <property type="entry name" value="AAT_like"/>
    <property type="match status" value="1"/>
</dbReference>
<keyword evidence="2" id="KW-0032">Aminotransferase</keyword>
<accession>A0A4R4TKD0</accession>
<proteinExistence type="predicted"/>
<dbReference type="PANTHER" id="PTHR43510:SF1">
    <property type="entry name" value="AMINOTRANSFERASE FUNCTION, HYPOTHETICAL (EUROFUNG)"/>
    <property type="match status" value="1"/>
</dbReference>
<dbReference type="GO" id="GO:0030170">
    <property type="term" value="F:pyridoxal phosphate binding"/>
    <property type="evidence" value="ECO:0007669"/>
    <property type="project" value="InterPro"/>
</dbReference>
<keyword evidence="2" id="KW-0808">Transferase</keyword>
<sequence length="376" mass="41168">MPSENKQFVSNLTRYEILALDGEINVSDGHPRQGPSTRQQAIIDRLPQLFRSSAQESFAQLETRAQRAFLHSIGQYGAPVDEGRVLSCYSSSVAMDVVARSLAEKCSTIGLIHPTFDNIPDLLRGWGHRLVPLEEAELADGRVPTTPELDAVFLTVPNNPTGFHIGPDALLSIAEHCVRRGLVLVLDTCFRGFVSAEREDTYRLLDRTGAQYVVIEDTGKLWPLSELKLGLVAYSENCSLALREHLSDILLTVSPLILALVAEFAEDGREGGYRRLHSLIAANRRALTDALAGTGATVPGPTADVSVSLVELPAHLTARDVWQDLRNAGLHVLPGGHFFWADAPRGDRYIRVALGRDTEVVEKAAGFLRDYLTSAK</sequence>
<reference evidence="2 3" key="1">
    <citation type="submission" date="2019-03" db="EMBL/GenBank/DDBJ databases">
        <title>Draft genome sequences of novel Actinobacteria.</title>
        <authorList>
            <person name="Sahin N."/>
            <person name="Ay H."/>
            <person name="Saygin H."/>
        </authorList>
    </citation>
    <scope>NUCLEOTIDE SEQUENCE [LARGE SCALE GENOMIC DNA]</scope>
    <source>
        <strain evidence="2 3">DSM 41900</strain>
    </source>
</reference>
<dbReference type="InterPro" id="IPR015421">
    <property type="entry name" value="PyrdxlP-dep_Trfase_major"/>
</dbReference>
<organism evidence="2 3">
    <name type="scientific">Streptomyces hainanensis</name>
    <dbReference type="NCBI Taxonomy" id="402648"/>
    <lineage>
        <taxon>Bacteria</taxon>
        <taxon>Bacillati</taxon>
        <taxon>Actinomycetota</taxon>
        <taxon>Actinomycetes</taxon>
        <taxon>Kitasatosporales</taxon>
        <taxon>Streptomycetaceae</taxon>
        <taxon>Streptomyces</taxon>
    </lineage>
</organism>
<dbReference type="Gene3D" id="3.90.1150.10">
    <property type="entry name" value="Aspartate Aminotransferase, domain 1"/>
    <property type="match status" value="1"/>
</dbReference>
<feature type="domain" description="Aminotransferase class I/classII large" evidence="1">
    <location>
        <begin position="59"/>
        <end position="366"/>
    </location>
</feature>
<name>A0A4R4TKD0_9ACTN</name>
<dbReference type="SUPFAM" id="SSF53383">
    <property type="entry name" value="PLP-dependent transferases"/>
    <property type="match status" value="1"/>
</dbReference>
<dbReference type="Proteomes" id="UP000295345">
    <property type="component" value="Unassembled WGS sequence"/>
</dbReference>
<protein>
    <submittedName>
        <fullName evidence="2">Aminotransferase class I/II-fold pyridoxal phosphate-dependent enzyme</fullName>
    </submittedName>
</protein>
<dbReference type="GO" id="GO:0008483">
    <property type="term" value="F:transaminase activity"/>
    <property type="evidence" value="ECO:0007669"/>
    <property type="project" value="UniProtKB-KW"/>
</dbReference>
<dbReference type="InterPro" id="IPR004839">
    <property type="entry name" value="Aminotransferase_I/II_large"/>
</dbReference>
<evidence type="ECO:0000313" key="3">
    <source>
        <dbReference type="Proteomes" id="UP000295345"/>
    </source>
</evidence>
<dbReference type="InterPro" id="IPR015424">
    <property type="entry name" value="PyrdxlP-dep_Trfase"/>
</dbReference>
<dbReference type="InterPro" id="IPR015422">
    <property type="entry name" value="PyrdxlP-dep_Trfase_small"/>
</dbReference>
<dbReference type="PANTHER" id="PTHR43510">
    <property type="entry name" value="AMINOTRANSFERASE FUNCTION, HYPOTHETICAL (EUROFUNG)"/>
    <property type="match status" value="1"/>
</dbReference>
<dbReference type="AlphaFoldDB" id="A0A4R4TKD0"/>
<keyword evidence="3" id="KW-1185">Reference proteome</keyword>
<gene>
    <name evidence="2" type="ORF">E1283_15285</name>
</gene>